<proteinExistence type="predicted"/>
<dbReference type="EMBL" id="QEKH01000034">
    <property type="protein sequence ID" value="PVY36629.1"/>
    <property type="molecule type" value="Genomic_DNA"/>
</dbReference>
<evidence type="ECO:0000313" key="3">
    <source>
        <dbReference type="Proteomes" id="UP000245959"/>
    </source>
</evidence>
<keyword evidence="3" id="KW-1185">Reference proteome</keyword>
<dbReference type="SUPFAM" id="SSF50998">
    <property type="entry name" value="Quinoprotein alcohol dehydrogenase-like"/>
    <property type="match status" value="1"/>
</dbReference>
<feature type="region of interest" description="Disordered" evidence="1">
    <location>
        <begin position="202"/>
        <end position="265"/>
    </location>
</feature>
<gene>
    <name evidence="2" type="ORF">C8D82_13435</name>
</gene>
<protein>
    <submittedName>
        <fullName evidence="2">Uncharacterized protein</fullName>
    </submittedName>
</protein>
<evidence type="ECO:0000256" key="1">
    <source>
        <dbReference type="SAM" id="MobiDB-lite"/>
    </source>
</evidence>
<dbReference type="RefSeq" id="WP_116885481.1">
    <property type="nucleotide sequence ID" value="NZ_CABMMC010000001.1"/>
</dbReference>
<organism evidence="2 3">
    <name type="scientific">Victivallis vadensis</name>
    <dbReference type="NCBI Taxonomy" id="172901"/>
    <lineage>
        <taxon>Bacteria</taxon>
        <taxon>Pseudomonadati</taxon>
        <taxon>Lentisphaerota</taxon>
        <taxon>Lentisphaeria</taxon>
        <taxon>Victivallales</taxon>
        <taxon>Victivallaceae</taxon>
        <taxon>Victivallis</taxon>
    </lineage>
</organism>
<dbReference type="GeneID" id="78296752"/>
<dbReference type="InterPro" id="IPR011047">
    <property type="entry name" value="Quinoprotein_ADH-like_sf"/>
</dbReference>
<name>A0A2U1AJM6_9BACT</name>
<reference evidence="2 3" key="1">
    <citation type="submission" date="2018-04" db="EMBL/GenBank/DDBJ databases">
        <title>Genomic Encyclopedia of Type Strains, Phase IV (KMG-IV): sequencing the most valuable type-strain genomes for metagenomic binning, comparative biology and taxonomic classification.</title>
        <authorList>
            <person name="Goeker M."/>
        </authorList>
    </citation>
    <scope>NUCLEOTIDE SEQUENCE [LARGE SCALE GENOMIC DNA]</scope>
    <source>
        <strain evidence="2 3">DSM 14823</strain>
    </source>
</reference>
<sequence length="758" mass="84044">MRFPSLLLSAILLPTLGAAELEYRFLPEKGGWHVSANTPYDIPEEYWYEISPEGNSVLLRAERNNQTALTLENTVAIPGNYTLSGELRSLSGPGARFKVTFGGDNPDYRVWRGPDTQGTPEAREAQKHAMWIERQSRELAADNSNSQWRKFQLTFPVPDAGNCPNCGRNRRFDRIFMTFLLISDDEQAMTRNMELELRNLKLTGPGEISQPPPTPKKAAGQKTPVKRAETAEPENPGNLFDARPMLKSGSMRNPPFSPAGRLTPEQLTRLNPDFSIRPIFRYPSEQERRYSRYLRFPPAASSRGPFAAATIYDGKFYGICRNGKQSELCEYDPASGKWRTLWRNTAPESIDNYPYGNGNVPLLHTGAVIWSGYGGIPANGGAPAPLPDFFRRPGTYALLGRQFYAAGPGPGQLLKFKPNGSPDQPLVLDRQNLPPGRLEGIWSYPDSRTLLVQAGSYLYEIQPATGAVRRKLQFHGIPRIIDTPLGHILTPRQDYPALLAVDGGPGQPFLVIAGPPNFIPGMRVLPGAADRNLPPKLKPLGLKGQYLLLRDEYHRLLLINLVRPERSLMLRGIGFGRFHLSPDGNTLWLEGEDALYEIAPRGGWGSRPDSQEGITVEDLRLEQQGAARLDPAQALQQSFATDADLFRVRPVQKGKHQVLEFTAEKIPFECRVSLQFNPELTAGKSLRLIFKPDDLARQLPALRVGEGANSGISPLAADGTVTLRSGSGLVELILEKSDQPVTFTIDTVLISKGKEFLR</sequence>
<accession>A0A2U1AJM6</accession>
<comment type="caution">
    <text evidence="2">The sequence shown here is derived from an EMBL/GenBank/DDBJ whole genome shotgun (WGS) entry which is preliminary data.</text>
</comment>
<dbReference type="Proteomes" id="UP000245959">
    <property type="component" value="Unassembled WGS sequence"/>
</dbReference>
<dbReference type="AlphaFoldDB" id="A0A2U1AJM6"/>
<evidence type="ECO:0000313" key="2">
    <source>
        <dbReference type="EMBL" id="PVY36629.1"/>
    </source>
</evidence>